<protein>
    <submittedName>
        <fullName evidence="2">Uncharacterized protein</fullName>
    </submittedName>
</protein>
<feature type="compositionally biased region" description="Basic and acidic residues" evidence="1">
    <location>
        <begin position="248"/>
        <end position="284"/>
    </location>
</feature>
<dbReference type="EMBL" id="CAXLJM020000019">
    <property type="protein sequence ID" value="CAL8085741.1"/>
    <property type="molecule type" value="Genomic_DNA"/>
</dbReference>
<dbReference type="Proteomes" id="UP001642540">
    <property type="component" value="Unassembled WGS sequence"/>
</dbReference>
<name>A0ABP1Q1C9_9HEXA</name>
<gene>
    <name evidence="2" type="ORF">ODALV1_LOCUS6215</name>
</gene>
<proteinExistence type="predicted"/>
<evidence type="ECO:0000313" key="3">
    <source>
        <dbReference type="Proteomes" id="UP001642540"/>
    </source>
</evidence>
<feature type="compositionally biased region" description="Polar residues" evidence="1">
    <location>
        <begin position="91"/>
        <end position="124"/>
    </location>
</feature>
<reference evidence="2 3" key="1">
    <citation type="submission" date="2024-08" db="EMBL/GenBank/DDBJ databases">
        <authorList>
            <person name="Cucini C."/>
            <person name="Frati F."/>
        </authorList>
    </citation>
    <scope>NUCLEOTIDE SEQUENCE [LARGE SCALE GENOMIC DNA]</scope>
</reference>
<comment type="caution">
    <text evidence="2">The sequence shown here is derived from an EMBL/GenBank/DDBJ whole genome shotgun (WGS) entry which is preliminary data.</text>
</comment>
<accession>A0ABP1Q1C9</accession>
<organism evidence="2 3">
    <name type="scientific">Orchesella dallaii</name>
    <dbReference type="NCBI Taxonomy" id="48710"/>
    <lineage>
        <taxon>Eukaryota</taxon>
        <taxon>Metazoa</taxon>
        <taxon>Ecdysozoa</taxon>
        <taxon>Arthropoda</taxon>
        <taxon>Hexapoda</taxon>
        <taxon>Collembola</taxon>
        <taxon>Entomobryomorpha</taxon>
        <taxon>Entomobryoidea</taxon>
        <taxon>Orchesellidae</taxon>
        <taxon>Orchesellinae</taxon>
        <taxon>Orchesella</taxon>
    </lineage>
</organism>
<feature type="region of interest" description="Disordered" evidence="1">
    <location>
        <begin position="235"/>
        <end position="284"/>
    </location>
</feature>
<keyword evidence="3" id="KW-1185">Reference proteome</keyword>
<sequence>MAQNLWKWDSSEESDIEEDVHSPPPKQKKTSAHAEVTGEAVENPPISDALSNLQFNPGSSSSMENGEAKPKSSTSTDEFESTRSNPKKNVKSTQTAQDSQPQSKINANPTLKSATPAPITTPQLENRVVAAPDDPSTPSKWVSPFKLSKHELSNSTWFPYTATKGRVRGTGQPPRQTSAVANYQSRYVDYGTNNYLQPIRSPFRVPLPTQKQAYAEKKRKVGKAKVEKMKQKLALSIRPPAPAAPSAHQEKSDSGVRGREVDDDPRSRQQKKYEKGEDGMARSR</sequence>
<feature type="region of interest" description="Disordered" evidence="1">
    <location>
        <begin position="1"/>
        <end position="142"/>
    </location>
</feature>
<feature type="compositionally biased region" description="Polar residues" evidence="1">
    <location>
        <begin position="49"/>
        <end position="64"/>
    </location>
</feature>
<evidence type="ECO:0000256" key="1">
    <source>
        <dbReference type="SAM" id="MobiDB-lite"/>
    </source>
</evidence>
<evidence type="ECO:0000313" key="2">
    <source>
        <dbReference type="EMBL" id="CAL8085741.1"/>
    </source>
</evidence>